<name>A0A3P7NV20_DIBLA</name>
<feature type="region of interest" description="Disordered" evidence="1">
    <location>
        <begin position="29"/>
        <end position="49"/>
    </location>
</feature>
<organism evidence="2 3">
    <name type="scientific">Dibothriocephalus latus</name>
    <name type="common">Fish tapeworm</name>
    <name type="synonym">Diphyllobothrium latum</name>
    <dbReference type="NCBI Taxonomy" id="60516"/>
    <lineage>
        <taxon>Eukaryota</taxon>
        <taxon>Metazoa</taxon>
        <taxon>Spiralia</taxon>
        <taxon>Lophotrochozoa</taxon>
        <taxon>Platyhelminthes</taxon>
        <taxon>Cestoda</taxon>
        <taxon>Eucestoda</taxon>
        <taxon>Diphyllobothriidea</taxon>
        <taxon>Diphyllobothriidae</taxon>
        <taxon>Dibothriocephalus</taxon>
    </lineage>
</organism>
<evidence type="ECO:0000313" key="2">
    <source>
        <dbReference type="EMBL" id="VDN41283.1"/>
    </source>
</evidence>
<reference evidence="2 3" key="1">
    <citation type="submission" date="2018-11" db="EMBL/GenBank/DDBJ databases">
        <authorList>
            <consortium name="Pathogen Informatics"/>
        </authorList>
    </citation>
    <scope>NUCLEOTIDE SEQUENCE [LARGE SCALE GENOMIC DNA]</scope>
</reference>
<evidence type="ECO:0000313" key="3">
    <source>
        <dbReference type="Proteomes" id="UP000281553"/>
    </source>
</evidence>
<proteinExistence type="predicted"/>
<dbReference type="AlphaFoldDB" id="A0A3P7NV20"/>
<dbReference type="EMBL" id="UYRU01100970">
    <property type="protein sequence ID" value="VDN41283.1"/>
    <property type="molecule type" value="Genomic_DNA"/>
</dbReference>
<protein>
    <submittedName>
        <fullName evidence="2">Uncharacterized protein</fullName>
    </submittedName>
</protein>
<keyword evidence="3" id="KW-1185">Reference proteome</keyword>
<gene>
    <name evidence="2" type="ORF">DILT_LOCUS18499</name>
</gene>
<dbReference type="Proteomes" id="UP000281553">
    <property type="component" value="Unassembled WGS sequence"/>
</dbReference>
<evidence type="ECO:0000256" key="1">
    <source>
        <dbReference type="SAM" id="MobiDB-lite"/>
    </source>
</evidence>
<dbReference type="OrthoDB" id="6255145at2759"/>
<sequence>MMSQREAPSFFTSGGRIGMPWPVHVLSSGNGQTAGEGDTNRFTDIGPYNRGRPTTAGVAGLATPQTKILGAVIIERDQVLMLQESVSSVFPDIQLTMEEAENNQLAFLDVLVYRKDCGGLKAKVSTKASNTMHVLNYSGNQP</sequence>
<accession>A0A3P7NV20</accession>